<evidence type="ECO:0000256" key="1">
    <source>
        <dbReference type="SAM" id="Phobius"/>
    </source>
</evidence>
<dbReference type="RefSeq" id="WP_111567313.1">
    <property type="nucleotide sequence ID" value="NZ_QLMI01000006.1"/>
</dbReference>
<dbReference type="EMBL" id="QLMI01000006">
    <property type="protein sequence ID" value="RAK20912.1"/>
    <property type="molecule type" value="Genomic_DNA"/>
</dbReference>
<dbReference type="InterPro" id="IPR010559">
    <property type="entry name" value="Sig_transdc_His_kin_internal"/>
</dbReference>
<accession>A0A327YKH7</accession>
<feature type="domain" description="Signal transduction histidine kinase internal region" evidence="2">
    <location>
        <begin position="744"/>
        <end position="822"/>
    </location>
</feature>
<dbReference type="Gene3D" id="3.30.565.10">
    <property type="entry name" value="Histidine kinase-like ATPase, C-terminal domain"/>
    <property type="match status" value="1"/>
</dbReference>
<dbReference type="SUPFAM" id="SSF50998">
    <property type="entry name" value="Quinoprotein alcohol dehydrogenase-like"/>
    <property type="match status" value="1"/>
</dbReference>
<keyword evidence="1" id="KW-0812">Transmembrane</keyword>
<dbReference type="InterPro" id="IPR011047">
    <property type="entry name" value="Quinoprotein_ADH-like_sf"/>
</dbReference>
<reference evidence="3 4" key="1">
    <citation type="submission" date="2018-06" db="EMBL/GenBank/DDBJ databases">
        <title>Genomic Encyclopedia of Type Strains, Phase III (KMG-III): the genomes of soil and plant-associated and newly described type strains.</title>
        <authorList>
            <person name="Whitman W."/>
        </authorList>
    </citation>
    <scope>NUCLEOTIDE SEQUENCE [LARGE SCALE GENOMIC DNA]</scope>
    <source>
        <strain evidence="3 4">CGMCC 1.12398</strain>
    </source>
</reference>
<keyword evidence="1" id="KW-0472">Membrane</keyword>
<evidence type="ECO:0000259" key="2">
    <source>
        <dbReference type="Pfam" id="PF06580"/>
    </source>
</evidence>
<comment type="caution">
    <text evidence="3">The sequence shown here is derived from an EMBL/GenBank/DDBJ whole genome shotgun (WGS) entry which is preliminary data.</text>
</comment>
<dbReference type="Gene3D" id="2.130.10.10">
    <property type="entry name" value="YVTN repeat-like/Quinoprotein amine dehydrogenase"/>
    <property type="match status" value="1"/>
</dbReference>
<evidence type="ECO:0000313" key="3">
    <source>
        <dbReference type="EMBL" id="RAK20912.1"/>
    </source>
</evidence>
<dbReference type="SUPFAM" id="SSF63829">
    <property type="entry name" value="Calcium-dependent phosphotriesterase"/>
    <property type="match status" value="1"/>
</dbReference>
<dbReference type="InterPro" id="IPR013783">
    <property type="entry name" value="Ig-like_fold"/>
</dbReference>
<dbReference type="PANTHER" id="PTHR34220:SF7">
    <property type="entry name" value="SENSOR HISTIDINE KINASE YPDA"/>
    <property type="match status" value="1"/>
</dbReference>
<dbReference type="InterPro" id="IPR036890">
    <property type="entry name" value="HATPase_C_sf"/>
</dbReference>
<proteinExistence type="predicted"/>
<dbReference type="Pfam" id="PF07494">
    <property type="entry name" value="Reg_prop"/>
    <property type="match status" value="1"/>
</dbReference>
<protein>
    <submittedName>
        <fullName evidence="3">Two component regulator with propeller domain</fullName>
    </submittedName>
</protein>
<dbReference type="GO" id="GO:0016020">
    <property type="term" value="C:membrane"/>
    <property type="evidence" value="ECO:0007669"/>
    <property type="project" value="InterPro"/>
</dbReference>
<dbReference type="AlphaFoldDB" id="A0A327YKH7"/>
<dbReference type="InterPro" id="IPR011110">
    <property type="entry name" value="Reg_prop"/>
</dbReference>
<keyword evidence="1" id="KW-1133">Transmembrane helix</keyword>
<dbReference type="Gene3D" id="2.60.40.10">
    <property type="entry name" value="Immunoglobulins"/>
    <property type="match status" value="1"/>
</dbReference>
<dbReference type="InterPro" id="IPR015943">
    <property type="entry name" value="WD40/YVTN_repeat-like_dom_sf"/>
</dbReference>
<evidence type="ECO:0000313" key="4">
    <source>
        <dbReference type="Proteomes" id="UP000249620"/>
    </source>
</evidence>
<gene>
    <name evidence="3" type="ORF">B0I03_10620</name>
</gene>
<dbReference type="SUPFAM" id="SSF55874">
    <property type="entry name" value="ATPase domain of HSP90 chaperone/DNA topoisomerase II/histidine kinase"/>
    <property type="match status" value="1"/>
</dbReference>
<keyword evidence="4" id="KW-1185">Reference proteome</keyword>
<dbReference type="GO" id="GO:0000155">
    <property type="term" value="F:phosphorelay sensor kinase activity"/>
    <property type="evidence" value="ECO:0007669"/>
    <property type="project" value="InterPro"/>
</dbReference>
<sequence>MKLFQVILFYFLTQIVFGQNPYYYNIDRTNGLPSNSVYDIFQDSKGFMWFATGKGLCRYDGNVFKTYTSDSQTSKSGSCIREDSFGRIWYCNFDGYLYYVENGELKSLSQKESRGYIKYSIIQDKLFLMQLNGVIVYDLKSLKPIYFYPLTDINIRSTYSVGSKFYIIGEYIYEIDYPKKIKKHELSDDFKKTLEVPIVQVIKDELFIVSKYSNYYYTYKENKLTRKEFSNSFDFIQNVALIDNAPWLCTPNGIIKYENNKATSYFSEYNVSYIFKDKQQNYWISTLNNGLLFIQDFKNNFIPLDPKPTIFSPYNDQLLIGTENDLIYGLQLNDLSIKTVYKNNSNHPINQIIGNEKSQNIYFTSSKFKILDKKNTITKEWSTAVKDIKKIDNTYYAVAASGVCGLFKVGNQKSKWDAIFKKHYNVPNGFNESSIFRLNGKSTAFNSENNCIYYATNMGLKFVNLNDVNELKFQNKPLFITNLQSYKNVVYALSTSEELYKIDANNKITKVSIFEEHLKERFTKFKIQENSIFLFTTNGIIEYNLINNKYRKILPLTSDLEVTDVAVIKNEIYFATSKGIIVKNKFKNKEFAKPELIINEIKVNNVLQNENNLSNLEYNQNNITVNFSVLSFNPNEKNSVLYKINDGNWNRLEINNRNLILSSVSPGDYKLYLKIDANYETPIQQINFKINKPFWLNTFFLIYLGLIIIALAYTFYKYQIQKIEKKNQLLLDKVNLEKNLNQSKLKAIKSQMNPHFFYNALNTIQSFILTNDKKQAVSYLSKFSTLTRTILEMSEKENITLSEEIKTLGLYLDIEKARFDEDFSYEINIGYGIDIENIKIPSMLLQPYVENAVKHGLLHKKGEKKLTIDFERIFDSLKIIIDDNGIGRQKSAELKAIKNKDHLSFATEAMQNRIELLNQYKQQNIAINFEDKLNKNGQSSGTKVIIEIPITY</sequence>
<feature type="transmembrane region" description="Helical" evidence="1">
    <location>
        <begin position="694"/>
        <end position="716"/>
    </location>
</feature>
<organism evidence="3 4">
    <name type="scientific">Flavobacterium aquaticum</name>
    <dbReference type="NCBI Taxonomy" id="1236486"/>
    <lineage>
        <taxon>Bacteria</taxon>
        <taxon>Pseudomonadati</taxon>
        <taxon>Bacteroidota</taxon>
        <taxon>Flavobacteriia</taxon>
        <taxon>Flavobacteriales</taxon>
        <taxon>Flavobacteriaceae</taxon>
        <taxon>Flavobacterium</taxon>
    </lineage>
</organism>
<name>A0A327YKH7_9FLAO</name>
<dbReference type="Proteomes" id="UP000249620">
    <property type="component" value="Unassembled WGS sequence"/>
</dbReference>
<dbReference type="PANTHER" id="PTHR34220">
    <property type="entry name" value="SENSOR HISTIDINE KINASE YPDA"/>
    <property type="match status" value="1"/>
</dbReference>
<dbReference type="InterPro" id="IPR050640">
    <property type="entry name" value="Bact_2-comp_sensor_kinase"/>
</dbReference>
<dbReference type="OrthoDB" id="9809670at2"/>
<dbReference type="Pfam" id="PF06580">
    <property type="entry name" value="His_kinase"/>
    <property type="match status" value="1"/>
</dbReference>